<proteinExistence type="predicted"/>
<dbReference type="Proteomes" id="UP000015525">
    <property type="component" value="Unassembled WGS sequence"/>
</dbReference>
<name>T0H281_9SPHN</name>
<evidence type="ECO:0000313" key="2">
    <source>
        <dbReference type="EMBL" id="EQB10446.1"/>
    </source>
</evidence>
<keyword evidence="1" id="KW-0472">Membrane</keyword>
<protein>
    <submittedName>
        <fullName evidence="2">Uncharacterized protein</fullName>
    </submittedName>
</protein>
<dbReference type="PATRIC" id="fig|1329909.3.peg.755"/>
<keyword evidence="3" id="KW-1185">Reference proteome</keyword>
<gene>
    <name evidence="2" type="ORF">L288_03965</name>
</gene>
<keyword evidence="1" id="KW-0812">Transmembrane</keyword>
<feature type="transmembrane region" description="Helical" evidence="1">
    <location>
        <begin position="35"/>
        <end position="56"/>
    </location>
</feature>
<comment type="caution">
    <text evidence="2">The sequence shown here is derived from an EMBL/GenBank/DDBJ whole genome shotgun (WGS) entry which is preliminary data.</text>
</comment>
<evidence type="ECO:0000313" key="3">
    <source>
        <dbReference type="Proteomes" id="UP000015525"/>
    </source>
</evidence>
<dbReference type="EMBL" id="ATHO01000032">
    <property type="protein sequence ID" value="EQB10446.1"/>
    <property type="molecule type" value="Genomic_DNA"/>
</dbReference>
<sequence>MISNASIKTAGYAISTCSVILLGFVSLKTAETDPLLALCLIMGMATSIAGMFLRWLSYIRKEDHADRPSRQPSKST</sequence>
<keyword evidence="1" id="KW-1133">Transmembrane helix</keyword>
<organism evidence="2 3">
    <name type="scientific">Sphingobium quisquiliarum P25</name>
    <dbReference type="NCBI Taxonomy" id="1329909"/>
    <lineage>
        <taxon>Bacteria</taxon>
        <taxon>Pseudomonadati</taxon>
        <taxon>Pseudomonadota</taxon>
        <taxon>Alphaproteobacteria</taxon>
        <taxon>Sphingomonadales</taxon>
        <taxon>Sphingomonadaceae</taxon>
        <taxon>Sphingobium</taxon>
    </lineage>
</organism>
<accession>T0H281</accession>
<dbReference type="AlphaFoldDB" id="T0H281"/>
<evidence type="ECO:0000256" key="1">
    <source>
        <dbReference type="SAM" id="Phobius"/>
    </source>
</evidence>
<feature type="transmembrane region" description="Helical" evidence="1">
    <location>
        <begin position="12"/>
        <end position="29"/>
    </location>
</feature>
<reference evidence="2 3" key="1">
    <citation type="journal article" date="2013" name="Genome Announc.">
        <title>Draft Genome Sequence of Sphingobium quisquiliarum Strain P25T, a Novel Hexachlorocyclohexane (HCH)-Degrading Bacterium Isolated from an HCH Dumpsite.</title>
        <authorList>
            <person name="Kumar Singh A."/>
            <person name="Sangwan N."/>
            <person name="Sharma A."/>
            <person name="Gupta V."/>
            <person name="Khurana J.P."/>
            <person name="Lal R."/>
        </authorList>
    </citation>
    <scope>NUCLEOTIDE SEQUENCE [LARGE SCALE GENOMIC DNA]</scope>
    <source>
        <strain evidence="2 3">P25</strain>
    </source>
</reference>